<feature type="region of interest" description="Disordered" evidence="1">
    <location>
        <begin position="23"/>
        <end position="70"/>
    </location>
</feature>
<evidence type="ECO:0000256" key="1">
    <source>
        <dbReference type="SAM" id="MobiDB-lite"/>
    </source>
</evidence>
<organism evidence="2 3">
    <name type="scientific">Mesorhabditis spiculigera</name>
    <dbReference type="NCBI Taxonomy" id="96644"/>
    <lineage>
        <taxon>Eukaryota</taxon>
        <taxon>Metazoa</taxon>
        <taxon>Ecdysozoa</taxon>
        <taxon>Nematoda</taxon>
        <taxon>Chromadorea</taxon>
        <taxon>Rhabditida</taxon>
        <taxon>Rhabditina</taxon>
        <taxon>Rhabditomorpha</taxon>
        <taxon>Rhabditoidea</taxon>
        <taxon>Rhabditidae</taxon>
        <taxon>Mesorhabditinae</taxon>
        <taxon>Mesorhabditis</taxon>
    </lineage>
</organism>
<protein>
    <submittedName>
        <fullName evidence="2">Uncharacterized protein</fullName>
    </submittedName>
</protein>
<accession>A0AA36FUP6</accession>
<feature type="compositionally biased region" description="Basic and acidic residues" evidence="1">
    <location>
        <begin position="23"/>
        <end position="51"/>
    </location>
</feature>
<keyword evidence="3" id="KW-1185">Reference proteome</keyword>
<dbReference type="Proteomes" id="UP001177023">
    <property type="component" value="Unassembled WGS sequence"/>
</dbReference>
<proteinExistence type="predicted"/>
<gene>
    <name evidence="2" type="ORF">MSPICULIGERA_LOCUS6427</name>
</gene>
<name>A0AA36FUP6_9BILA</name>
<feature type="non-terminal residue" evidence="2">
    <location>
        <position position="94"/>
    </location>
</feature>
<evidence type="ECO:0000313" key="3">
    <source>
        <dbReference type="Proteomes" id="UP001177023"/>
    </source>
</evidence>
<evidence type="ECO:0000313" key="2">
    <source>
        <dbReference type="EMBL" id="CAJ0567894.1"/>
    </source>
</evidence>
<comment type="caution">
    <text evidence="2">The sequence shown here is derived from an EMBL/GenBank/DDBJ whole genome shotgun (WGS) entry which is preliminary data.</text>
</comment>
<dbReference type="EMBL" id="CATQJA010001599">
    <property type="protein sequence ID" value="CAJ0567894.1"/>
    <property type="molecule type" value="Genomic_DNA"/>
</dbReference>
<reference evidence="2" key="1">
    <citation type="submission" date="2023-06" db="EMBL/GenBank/DDBJ databases">
        <authorList>
            <person name="Delattre M."/>
        </authorList>
    </citation>
    <scope>NUCLEOTIDE SEQUENCE</scope>
    <source>
        <strain evidence="2">AF72</strain>
    </source>
</reference>
<dbReference type="AlphaFoldDB" id="A0AA36FUP6"/>
<sequence length="94" mass="10363">MMKLSATLRKATVDELAEMLAQKEKENKPDLDVKEEKGEAAETDVVKEENLKSLASPSSIFPSHAQPRVRAPVNSCAPEMDLRKSVTILFAHDA</sequence>